<feature type="region of interest" description="Disordered" evidence="1">
    <location>
        <begin position="1"/>
        <end position="163"/>
    </location>
</feature>
<feature type="compositionally biased region" description="Gly residues" evidence="1">
    <location>
        <begin position="7"/>
        <end position="20"/>
    </location>
</feature>
<proteinExistence type="predicted"/>
<organism evidence="2">
    <name type="scientific">uncultured Acetobacteraceae bacterium</name>
    <dbReference type="NCBI Taxonomy" id="169975"/>
    <lineage>
        <taxon>Bacteria</taxon>
        <taxon>Pseudomonadati</taxon>
        <taxon>Pseudomonadota</taxon>
        <taxon>Alphaproteobacteria</taxon>
        <taxon>Acetobacterales</taxon>
        <taxon>Acetobacteraceae</taxon>
        <taxon>environmental samples</taxon>
    </lineage>
</organism>
<reference evidence="2" key="1">
    <citation type="submission" date="2020-02" db="EMBL/GenBank/DDBJ databases">
        <authorList>
            <person name="Meier V. D."/>
        </authorList>
    </citation>
    <scope>NUCLEOTIDE SEQUENCE</scope>
    <source>
        <strain evidence="2">AVDCRST_MAG04</strain>
    </source>
</reference>
<dbReference type="AlphaFoldDB" id="A0A6J4IB45"/>
<feature type="non-terminal residue" evidence="2">
    <location>
        <position position="1"/>
    </location>
</feature>
<feature type="non-terminal residue" evidence="2">
    <location>
        <position position="163"/>
    </location>
</feature>
<name>A0A6J4IB45_9PROT</name>
<feature type="compositionally biased region" description="Basic and acidic residues" evidence="1">
    <location>
        <begin position="66"/>
        <end position="75"/>
    </location>
</feature>
<accession>A0A6J4IB45</accession>
<feature type="compositionally biased region" description="Basic residues" evidence="1">
    <location>
        <begin position="77"/>
        <end position="107"/>
    </location>
</feature>
<feature type="compositionally biased region" description="Basic residues" evidence="1">
    <location>
        <begin position="49"/>
        <end position="65"/>
    </location>
</feature>
<sequence>GGEGGRRCGGGAGRGAGRGGACDRRLPPRRHGALLRHDDGLPEDAPAVRPHHRHLPGAPAPRRRPFHADRPDARQRGGGRRLARRRRHGRRAPRRGLPRQGARRRGVHAGDARLRAALGRHWLHGRLRRGPLPEEGHGAGQPVRQRGAAPSPLHGPRPGERRM</sequence>
<evidence type="ECO:0000313" key="2">
    <source>
        <dbReference type="EMBL" id="CAA9245256.1"/>
    </source>
</evidence>
<protein>
    <submittedName>
        <fullName evidence="2">Acyl-CoA dehydrogenase family protein</fullName>
    </submittedName>
</protein>
<evidence type="ECO:0000256" key="1">
    <source>
        <dbReference type="SAM" id="MobiDB-lite"/>
    </source>
</evidence>
<dbReference type="EMBL" id="CADCTL010000124">
    <property type="protein sequence ID" value="CAA9245256.1"/>
    <property type="molecule type" value="Genomic_DNA"/>
</dbReference>
<gene>
    <name evidence="2" type="ORF">AVDCRST_MAG04-1817</name>
</gene>